<accession>A0A8S2D2N1</accession>
<protein>
    <recommendedName>
        <fullName evidence="2">Aminotransferase class V domain-containing protein</fullName>
    </recommendedName>
</protein>
<dbReference type="Pfam" id="PF00266">
    <property type="entry name" value="Aminotran_5"/>
    <property type="match status" value="1"/>
</dbReference>
<dbReference type="InterPro" id="IPR000192">
    <property type="entry name" value="Aminotrans_V_dom"/>
</dbReference>
<dbReference type="EMBL" id="CAJOBA010001182">
    <property type="protein sequence ID" value="CAF3581138.1"/>
    <property type="molecule type" value="Genomic_DNA"/>
</dbReference>
<feature type="domain" description="Aminotransferase class V" evidence="2">
    <location>
        <begin position="2"/>
        <end position="235"/>
    </location>
</feature>
<keyword evidence="1" id="KW-0663">Pyridoxal phosphate</keyword>
<dbReference type="PANTHER" id="PTHR43586">
    <property type="entry name" value="CYSTEINE DESULFURASE"/>
    <property type="match status" value="1"/>
</dbReference>
<comment type="caution">
    <text evidence="3">The sequence shown here is derived from an EMBL/GenBank/DDBJ whole genome shotgun (WGS) entry which is preliminary data.</text>
</comment>
<evidence type="ECO:0000313" key="5">
    <source>
        <dbReference type="Proteomes" id="UP000677228"/>
    </source>
</evidence>
<dbReference type="InterPro" id="IPR015424">
    <property type="entry name" value="PyrdxlP-dep_Trfase"/>
</dbReference>
<dbReference type="Proteomes" id="UP000682733">
    <property type="component" value="Unassembled WGS sequence"/>
</dbReference>
<proteinExistence type="predicted"/>
<dbReference type="InterPro" id="IPR015421">
    <property type="entry name" value="PyrdxlP-dep_Trfase_major"/>
</dbReference>
<dbReference type="AlphaFoldDB" id="A0A8S2D2N1"/>
<dbReference type="Gene3D" id="3.40.640.10">
    <property type="entry name" value="Type I PLP-dependent aspartate aminotransferase-like (Major domain)"/>
    <property type="match status" value="1"/>
</dbReference>
<dbReference type="Proteomes" id="UP000677228">
    <property type="component" value="Unassembled WGS sequence"/>
</dbReference>
<evidence type="ECO:0000313" key="4">
    <source>
        <dbReference type="EMBL" id="CAF3581138.1"/>
    </source>
</evidence>
<dbReference type="InterPro" id="IPR015422">
    <property type="entry name" value="PyrdxlP-dep_Trfase_small"/>
</dbReference>
<dbReference type="PANTHER" id="PTHR43586:SF8">
    <property type="entry name" value="CYSTEINE DESULFURASE 1, CHLOROPLASTIC"/>
    <property type="match status" value="1"/>
</dbReference>
<dbReference type="SUPFAM" id="SSF53383">
    <property type="entry name" value="PLP-dependent transferases"/>
    <property type="match status" value="1"/>
</dbReference>
<sequence>MTKRTKVVNLTAASNTLGFVIDLLGCIKAARSINPTVIMVVDATQLAPHFPLNCLETQADAIVGSAHKMFGPTGIGFLHLSMRMIALMQPIQVGGGMNHLVSEDTFTLVNGITRFEAGTPNIAGAIGFGAAAQYIQQVGMKEIVAHSQRLLILCRSLLAEIEPVTIHNPDADLGIIIFSYKGISAQDLSSYLGTKGFICRAGLSCAKLIPKLIAINEFVRISFHLYNTEAEVKKFCKVLDQFKPGEEFDVFVS</sequence>
<gene>
    <name evidence="3" type="ORF">OVA965_LOCUS4490</name>
    <name evidence="4" type="ORF">TMI583_LOCUS4488</name>
</gene>
<organism evidence="3 5">
    <name type="scientific">Didymodactylos carnosus</name>
    <dbReference type="NCBI Taxonomy" id="1234261"/>
    <lineage>
        <taxon>Eukaryota</taxon>
        <taxon>Metazoa</taxon>
        <taxon>Spiralia</taxon>
        <taxon>Gnathifera</taxon>
        <taxon>Rotifera</taxon>
        <taxon>Eurotatoria</taxon>
        <taxon>Bdelloidea</taxon>
        <taxon>Philodinida</taxon>
        <taxon>Philodinidae</taxon>
        <taxon>Didymodactylos</taxon>
    </lineage>
</organism>
<dbReference type="Gene3D" id="3.90.1150.10">
    <property type="entry name" value="Aspartate Aminotransferase, domain 1"/>
    <property type="match status" value="1"/>
</dbReference>
<evidence type="ECO:0000256" key="1">
    <source>
        <dbReference type="ARBA" id="ARBA00022898"/>
    </source>
</evidence>
<reference evidence="3" key="1">
    <citation type="submission" date="2021-02" db="EMBL/GenBank/DDBJ databases">
        <authorList>
            <person name="Nowell W R."/>
        </authorList>
    </citation>
    <scope>NUCLEOTIDE SEQUENCE</scope>
</reference>
<name>A0A8S2D2N1_9BILA</name>
<dbReference type="EMBL" id="CAJNOK010001182">
    <property type="protein sequence ID" value="CAF0797975.1"/>
    <property type="molecule type" value="Genomic_DNA"/>
</dbReference>
<evidence type="ECO:0000313" key="3">
    <source>
        <dbReference type="EMBL" id="CAF0797975.1"/>
    </source>
</evidence>
<evidence type="ECO:0000259" key="2">
    <source>
        <dbReference type="Pfam" id="PF00266"/>
    </source>
</evidence>